<dbReference type="AlphaFoldDB" id="A0A381Q6V9"/>
<evidence type="ECO:0008006" key="2">
    <source>
        <dbReference type="Google" id="ProtNLM"/>
    </source>
</evidence>
<sequence length="227" mass="25558">MNLSGIHIINKTSGAKSITNEKGLFSIGVKKNDTIIISSIQIKSHVIVVNPKIFNQDLIKVYVEPFVNELDNVEVKPHNLSGNMLNDMLDSGIKDPINFDDVGIPGLKGKGKEKIVSTKSLILSTLLLPLTGGLDIEAVYKHLSGYYKRLKKKRLLDKQYASVVSIMEFYGLVFFMNNFNLEEDEVYEFVLGALENSNIEKDFRTSDHSLVLQSFEKFNKSIIDEKN</sequence>
<proteinExistence type="predicted"/>
<reference evidence="1" key="1">
    <citation type="submission" date="2018-05" db="EMBL/GenBank/DDBJ databases">
        <authorList>
            <person name="Lanie J.A."/>
            <person name="Ng W.-L."/>
            <person name="Kazmierczak K.M."/>
            <person name="Andrzejewski T.M."/>
            <person name="Davidsen T.M."/>
            <person name="Wayne K.J."/>
            <person name="Tettelin H."/>
            <person name="Glass J.I."/>
            <person name="Rusch D."/>
            <person name="Podicherti R."/>
            <person name="Tsui H.-C.T."/>
            <person name="Winkler M.E."/>
        </authorList>
    </citation>
    <scope>NUCLEOTIDE SEQUENCE</scope>
</reference>
<gene>
    <name evidence="1" type="ORF">METZ01_LOCUS27916</name>
</gene>
<evidence type="ECO:0000313" key="1">
    <source>
        <dbReference type="EMBL" id="SUZ75062.1"/>
    </source>
</evidence>
<organism evidence="1">
    <name type="scientific">marine metagenome</name>
    <dbReference type="NCBI Taxonomy" id="408172"/>
    <lineage>
        <taxon>unclassified sequences</taxon>
        <taxon>metagenomes</taxon>
        <taxon>ecological metagenomes</taxon>
    </lineage>
</organism>
<protein>
    <recommendedName>
        <fullName evidence="2">CarboxypepD_reg-like domain-containing protein</fullName>
    </recommendedName>
</protein>
<dbReference type="EMBL" id="UINC01001232">
    <property type="protein sequence ID" value="SUZ75062.1"/>
    <property type="molecule type" value="Genomic_DNA"/>
</dbReference>
<name>A0A381Q6V9_9ZZZZ</name>
<accession>A0A381Q6V9</accession>